<gene>
    <name evidence="2" type="ORF">EI42_02962</name>
</gene>
<accession>A0A326U5M8</accession>
<evidence type="ECO:0000313" key="3">
    <source>
        <dbReference type="Proteomes" id="UP000248806"/>
    </source>
</evidence>
<dbReference type="PIRSF" id="PIRSF029792">
    <property type="entry name" value="Pro_racemase"/>
    <property type="match status" value="1"/>
</dbReference>
<protein>
    <submittedName>
        <fullName evidence="2">4-hydroxyproline epimerase</fullName>
    </submittedName>
</protein>
<dbReference type="InterPro" id="IPR008794">
    <property type="entry name" value="Pro_racemase_fam"/>
</dbReference>
<evidence type="ECO:0000256" key="1">
    <source>
        <dbReference type="ARBA" id="ARBA00007529"/>
    </source>
</evidence>
<dbReference type="AlphaFoldDB" id="A0A326U5M8"/>
<dbReference type="SFLD" id="SFLDS00028">
    <property type="entry name" value="Proline_Racemase"/>
    <property type="match status" value="1"/>
</dbReference>
<organism evidence="2 3">
    <name type="scientific">Thermosporothrix hazakensis</name>
    <dbReference type="NCBI Taxonomy" id="644383"/>
    <lineage>
        <taxon>Bacteria</taxon>
        <taxon>Bacillati</taxon>
        <taxon>Chloroflexota</taxon>
        <taxon>Ktedonobacteria</taxon>
        <taxon>Ktedonobacterales</taxon>
        <taxon>Thermosporotrichaceae</taxon>
        <taxon>Thermosporothrix</taxon>
    </lineage>
</organism>
<dbReference type="PANTHER" id="PTHR33442:SF1">
    <property type="entry name" value="TRANS-3-HYDROXY-L-PROLINE DEHYDRATASE"/>
    <property type="match status" value="1"/>
</dbReference>
<sequence>MSESCAEIVMNSVAIPQDSRHFRKYDRAKNILLDFRGKEGTVRNIVIVDSHTGGEPTRVVLEGAPDLGSGSLAERLHLLRERYDWFRTAIVSEPRASEAMVGALLCEPTDPDCVTGVIYFDNATYLGMCGHGTIGLVATLAYLGRIGPGRHRIETPVGIVTAELHADGRVSVYNVPAYRHAENVRLVVEGYGQVSGEIAWGGNWFFLCEDHGQDLRFERLEVLTDCCWRIREALVREGLTGANGAEIDHIILYAPGTHGAHSKNFVLCPGKEYDRSPCGTGTSAKLACLAAAGRLQPGEVWVQESIIGSRFEATYTPAADGQILPCITGSASIMLEGKLIFEERDPFRWGIGHAQNL</sequence>
<dbReference type="Gene3D" id="3.10.310.10">
    <property type="entry name" value="Diaminopimelate Epimerase, Chain A, domain 1"/>
    <property type="match status" value="2"/>
</dbReference>
<comment type="similarity">
    <text evidence="1">Belongs to the proline racemase family.</text>
</comment>
<dbReference type="PANTHER" id="PTHR33442">
    <property type="entry name" value="TRANS-3-HYDROXY-L-PROLINE DEHYDRATASE"/>
    <property type="match status" value="1"/>
</dbReference>
<dbReference type="Proteomes" id="UP000248806">
    <property type="component" value="Unassembled WGS sequence"/>
</dbReference>
<keyword evidence="3" id="KW-1185">Reference proteome</keyword>
<dbReference type="Pfam" id="PF05544">
    <property type="entry name" value="Pro_racemase"/>
    <property type="match status" value="1"/>
</dbReference>
<comment type="caution">
    <text evidence="2">The sequence shown here is derived from an EMBL/GenBank/DDBJ whole genome shotgun (WGS) entry which is preliminary data.</text>
</comment>
<dbReference type="FunFam" id="3.10.310.10:FF:000003">
    <property type="entry name" value="Proline racemase"/>
    <property type="match status" value="1"/>
</dbReference>
<name>A0A326U5M8_THEHA</name>
<dbReference type="EMBL" id="QKUF01000009">
    <property type="protein sequence ID" value="PZW29240.1"/>
    <property type="molecule type" value="Genomic_DNA"/>
</dbReference>
<reference evidence="2 3" key="1">
    <citation type="submission" date="2018-06" db="EMBL/GenBank/DDBJ databases">
        <title>Genomic Encyclopedia of Archaeal and Bacterial Type Strains, Phase II (KMG-II): from individual species to whole genera.</title>
        <authorList>
            <person name="Goeker M."/>
        </authorList>
    </citation>
    <scope>NUCLEOTIDE SEQUENCE [LARGE SCALE GENOMIC DNA]</scope>
    <source>
        <strain evidence="2 3">ATCC BAA-1881</strain>
    </source>
</reference>
<evidence type="ECO:0000313" key="2">
    <source>
        <dbReference type="EMBL" id="PZW29240.1"/>
    </source>
</evidence>
<proteinExistence type="inferred from homology"/>
<dbReference type="SUPFAM" id="SSF54506">
    <property type="entry name" value="Diaminopimelate epimerase-like"/>
    <property type="match status" value="1"/>
</dbReference>